<dbReference type="Proteomes" id="UP000800200">
    <property type="component" value="Unassembled WGS sequence"/>
</dbReference>
<keyword evidence="3 5" id="KW-0949">S-adenosyl-L-methionine</keyword>
<evidence type="ECO:0000256" key="2">
    <source>
        <dbReference type="ARBA" id="ARBA00022679"/>
    </source>
</evidence>
<keyword evidence="1 5" id="KW-0489">Methyltransferase</keyword>
<dbReference type="PANTHER" id="PTHR22807:SF4">
    <property type="entry name" value="28S RRNA (CYTOSINE-C(5))-METHYLTRANSFERASE"/>
    <property type="match status" value="1"/>
</dbReference>
<accession>A0A6A6EVU2</accession>
<dbReference type="InterPro" id="IPR049561">
    <property type="entry name" value="NSUN5_7_fdxn-like"/>
</dbReference>
<dbReference type="PROSITE" id="PS51686">
    <property type="entry name" value="SAM_MT_RSMB_NOP"/>
    <property type="match status" value="1"/>
</dbReference>
<dbReference type="SUPFAM" id="SSF53335">
    <property type="entry name" value="S-adenosyl-L-methionine-dependent methyltransferases"/>
    <property type="match status" value="1"/>
</dbReference>
<feature type="domain" description="SAM-dependent MTase RsmB/NOP-type" evidence="7">
    <location>
        <begin position="139"/>
        <end position="524"/>
    </location>
</feature>
<dbReference type="Pfam" id="PF21148">
    <property type="entry name" value="NSUN5_fdxn-like"/>
    <property type="match status" value="1"/>
</dbReference>
<dbReference type="Gene3D" id="3.30.70.1170">
    <property type="entry name" value="Sun protein, domain 3"/>
    <property type="match status" value="1"/>
</dbReference>
<evidence type="ECO:0000256" key="6">
    <source>
        <dbReference type="SAM" id="MobiDB-lite"/>
    </source>
</evidence>
<dbReference type="EMBL" id="ML994611">
    <property type="protein sequence ID" value="KAF2194898.1"/>
    <property type="molecule type" value="Genomic_DNA"/>
</dbReference>
<keyword evidence="9" id="KW-1185">Reference proteome</keyword>
<feature type="active site" description="Nucleophile" evidence="5">
    <location>
        <position position="433"/>
    </location>
</feature>
<dbReference type="Pfam" id="PF21153">
    <property type="entry name" value="NSUN5_N"/>
    <property type="match status" value="1"/>
</dbReference>
<dbReference type="InterPro" id="IPR001678">
    <property type="entry name" value="MeTrfase_RsmB-F_NOP2_dom"/>
</dbReference>
<dbReference type="PRINTS" id="PR02008">
    <property type="entry name" value="RCMTFAMILY"/>
</dbReference>
<dbReference type="GO" id="GO:0070475">
    <property type="term" value="P:rRNA base methylation"/>
    <property type="evidence" value="ECO:0007669"/>
    <property type="project" value="TreeGrafter"/>
</dbReference>
<dbReference type="GO" id="GO:0003723">
    <property type="term" value="F:RNA binding"/>
    <property type="evidence" value="ECO:0007669"/>
    <property type="project" value="UniProtKB-UniRule"/>
</dbReference>
<dbReference type="AlphaFoldDB" id="A0A6A6EVU2"/>
<evidence type="ECO:0000313" key="8">
    <source>
        <dbReference type="EMBL" id="KAF2194898.1"/>
    </source>
</evidence>
<proteinExistence type="inferred from homology"/>
<sequence>MSLYYEAAAVLANSDNAGGSLKSRIYNKEDLKSSPAQLFAVVIEASKWSSVLKEVIERSELLKEERKLTPILALLLTHDLILSKSGVAAPANHALKLAINRHKARLSAEFTKLRIRDGHGTLQAFRDAINDGIAGEVETASHNATLHPRWIRVNTIKTTVAEQLATTFAGYGMTDDLRAVQNASARSKIYYVDTHIPNVLALPPKADLSKCPAYIDGQIIFQDKASCFPAYLLDVQPEDGDVIDGCAAPGNKTTHLAAIILERMSRDVQDGRKQRIMAFEKDKIRAGTLRKMVKLASADQIVSIRGGQDFLVANPDSEEFKNVEALLLDPSCSGSGIVGRDDVLKIYLPDPQLGATNNSNAGRSKKRKRRPQESRTSQPISTLKMELDDTATEETSTDGNLTERLAALSTFQLRILLHAMRFPKARKITYSTCSVYFEENESVVFQALASSVAKERGWRIMKRKEQVDGLRKWNTRGAWENNKVGGALDLTVEEREAILDACIRCKKGTDDGTMGFFVAAFIRDDSTTPDGLETENLTPETEAVEEEEGWNGFSDDEGKSVGRLEAPKSSEDVSDPSKNKKKRKRRKK</sequence>
<dbReference type="GO" id="GO:0005730">
    <property type="term" value="C:nucleolus"/>
    <property type="evidence" value="ECO:0007669"/>
    <property type="project" value="TreeGrafter"/>
</dbReference>
<feature type="compositionally biased region" description="Basic residues" evidence="6">
    <location>
        <begin position="579"/>
        <end position="588"/>
    </location>
</feature>
<dbReference type="InterPro" id="IPR023267">
    <property type="entry name" value="RCMT"/>
</dbReference>
<dbReference type="OrthoDB" id="435282at2759"/>
<protein>
    <submittedName>
        <fullName evidence="8">NOL1/NOP2/Sun domain family</fullName>
    </submittedName>
</protein>
<evidence type="ECO:0000259" key="7">
    <source>
        <dbReference type="PROSITE" id="PS51686"/>
    </source>
</evidence>
<evidence type="ECO:0000256" key="5">
    <source>
        <dbReference type="PROSITE-ProRule" id="PRU01023"/>
    </source>
</evidence>
<feature type="region of interest" description="Disordered" evidence="6">
    <location>
        <begin position="354"/>
        <end position="399"/>
    </location>
</feature>
<evidence type="ECO:0000256" key="1">
    <source>
        <dbReference type="ARBA" id="ARBA00022603"/>
    </source>
</evidence>
<dbReference type="InterPro" id="IPR048889">
    <property type="entry name" value="NSUN5_RCM1_N"/>
</dbReference>
<feature type="binding site" evidence="5">
    <location>
        <position position="280"/>
    </location>
    <ligand>
        <name>S-adenosyl-L-methionine</name>
        <dbReference type="ChEBI" id="CHEBI:59789"/>
    </ligand>
</feature>
<keyword evidence="2 5" id="KW-0808">Transferase</keyword>
<organism evidence="8 9">
    <name type="scientific">Zopfia rhizophila CBS 207.26</name>
    <dbReference type="NCBI Taxonomy" id="1314779"/>
    <lineage>
        <taxon>Eukaryota</taxon>
        <taxon>Fungi</taxon>
        <taxon>Dikarya</taxon>
        <taxon>Ascomycota</taxon>
        <taxon>Pezizomycotina</taxon>
        <taxon>Dothideomycetes</taxon>
        <taxon>Dothideomycetes incertae sedis</taxon>
        <taxon>Zopfiaceae</taxon>
        <taxon>Zopfia</taxon>
    </lineage>
</organism>
<keyword evidence="4 5" id="KW-0694">RNA-binding</keyword>
<dbReference type="Gene3D" id="3.40.50.150">
    <property type="entry name" value="Vaccinia Virus protein VP39"/>
    <property type="match status" value="1"/>
</dbReference>
<dbReference type="Pfam" id="PF01189">
    <property type="entry name" value="Methyltr_RsmB-F"/>
    <property type="match status" value="1"/>
</dbReference>
<feature type="binding site" evidence="5">
    <location>
        <begin position="246"/>
        <end position="252"/>
    </location>
    <ligand>
        <name>S-adenosyl-L-methionine</name>
        <dbReference type="ChEBI" id="CHEBI:59789"/>
    </ligand>
</feature>
<dbReference type="GO" id="GO:0008173">
    <property type="term" value="F:RNA methyltransferase activity"/>
    <property type="evidence" value="ECO:0007669"/>
    <property type="project" value="InterPro"/>
</dbReference>
<dbReference type="PANTHER" id="PTHR22807">
    <property type="entry name" value="NOP2 YEAST -RELATED NOL1/NOP2/FMU SUN DOMAIN-CONTAINING"/>
    <property type="match status" value="1"/>
</dbReference>
<evidence type="ECO:0000256" key="4">
    <source>
        <dbReference type="ARBA" id="ARBA00022884"/>
    </source>
</evidence>
<gene>
    <name evidence="8" type="ORF">K469DRAFT_706376</name>
</gene>
<dbReference type="InterPro" id="IPR049560">
    <property type="entry name" value="MeTrfase_RsmB-F_NOP2_cat"/>
</dbReference>
<reference evidence="8" key="1">
    <citation type="journal article" date="2020" name="Stud. Mycol.">
        <title>101 Dothideomycetes genomes: a test case for predicting lifestyles and emergence of pathogens.</title>
        <authorList>
            <person name="Haridas S."/>
            <person name="Albert R."/>
            <person name="Binder M."/>
            <person name="Bloem J."/>
            <person name="Labutti K."/>
            <person name="Salamov A."/>
            <person name="Andreopoulos B."/>
            <person name="Baker S."/>
            <person name="Barry K."/>
            <person name="Bills G."/>
            <person name="Bluhm B."/>
            <person name="Cannon C."/>
            <person name="Castanera R."/>
            <person name="Culley D."/>
            <person name="Daum C."/>
            <person name="Ezra D."/>
            <person name="Gonzalez J."/>
            <person name="Henrissat B."/>
            <person name="Kuo A."/>
            <person name="Liang C."/>
            <person name="Lipzen A."/>
            <person name="Lutzoni F."/>
            <person name="Magnuson J."/>
            <person name="Mondo S."/>
            <person name="Nolan M."/>
            <person name="Ohm R."/>
            <person name="Pangilinan J."/>
            <person name="Park H.-J."/>
            <person name="Ramirez L."/>
            <person name="Alfaro M."/>
            <person name="Sun H."/>
            <person name="Tritt A."/>
            <person name="Yoshinaga Y."/>
            <person name="Zwiers L.-H."/>
            <person name="Turgeon B."/>
            <person name="Goodwin S."/>
            <person name="Spatafora J."/>
            <person name="Crous P."/>
            <person name="Grigoriev I."/>
        </authorList>
    </citation>
    <scope>NUCLEOTIDE SEQUENCE</scope>
    <source>
        <strain evidence="8">CBS 207.26</strain>
    </source>
</reference>
<evidence type="ECO:0000256" key="3">
    <source>
        <dbReference type="ARBA" id="ARBA00022691"/>
    </source>
</evidence>
<name>A0A6A6EVU2_9PEZI</name>
<comment type="caution">
    <text evidence="5">Lacks conserved residue(s) required for the propagation of feature annotation.</text>
</comment>
<feature type="region of interest" description="Disordered" evidence="6">
    <location>
        <begin position="528"/>
        <end position="588"/>
    </location>
</feature>
<dbReference type="InterPro" id="IPR029063">
    <property type="entry name" value="SAM-dependent_MTases_sf"/>
</dbReference>
<evidence type="ECO:0000313" key="9">
    <source>
        <dbReference type="Proteomes" id="UP000800200"/>
    </source>
</evidence>
<feature type="compositionally biased region" description="Basic and acidic residues" evidence="6">
    <location>
        <begin position="556"/>
        <end position="578"/>
    </location>
</feature>
<comment type="similarity">
    <text evidence="5">Belongs to the class I-like SAM-binding methyltransferase superfamily. RsmB/NOP family.</text>
</comment>
<feature type="binding site" evidence="5">
    <location>
        <position position="329"/>
    </location>
    <ligand>
        <name>S-adenosyl-L-methionine</name>
        <dbReference type="ChEBI" id="CHEBI:59789"/>
    </ligand>
</feature>